<evidence type="ECO:0000256" key="1">
    <source>
        <dbReference type="ARBA" id="ARBA00023015"/>
    </source>
</evidence>
<sequence>MKSTDTRTQILDTAQELIQKLGVNAMSYADISEAVGIRKASIHYHFSTKDDLVAALLDRYNPDFLRLVDAIIASPESPETKLSRYFALFEATLSSGEQDKACLCGMLGAELKTLKHPLAERVIQFYQDNEARLVKILTEGREAGVFSFPGDIKVMATLIFSLLEGGILIVRANGGLYQFRAIVEQLMQLVKG</sequence>
<dbReference type="SUPFAM" id="SSF46689">
    <property type="entry name" value="Homeodomain-like"/>
    <property type="match status" value="1"/>
</dbReference>
<keyword evidence="1" id="KW-0805">Transcription regulation</keyword>
<dbReference type="Gene3D" id="1.10.357.10">
    <property type="entry name" value="Tetracycline Repressor, domain 2"/>
    <property type="match status" value="1"/>
</dbReference>
<evidence type="ECO:0000256" key="3">
    <source>
        <dbReference type="ARBA" id="ARBA00023163"/>
    </source>
</evidence>
<dbReference type="PROSITE" id="PS50977">
    <property type="entry name" value="HTH_TETR_2"/>
    <property type="match status" value="1"/>
</dbReference>
<dbReference type="PANTHER" id="PTHR47506:SF6">
    <property type="entry name" value="HTH-TYPE TRANSCRIPTIONAL REPRESSOR NEMR"/>
    <property type="match status" value="1"/>
</dbReference>
<dbReference type="Pfam" id="PF00440">
    <property type="entry name" value="TetR_N"/>
    <property type="match status" value="1"/>
</dbReference>
<dbReference type="SUPFAM" id="SSF48498">
    <property type="entry name" value="Tetracyclin repressor-like, C-terminal domain"/>
    <property type="match status" value="1"/>
</dbReference>
<proteinExistence type="predicted"/>
<dbReference type="Pfam" id="PF16925">
    <property type="entry name" value="TetR_C_13"/>
    <property type="match status" value="1"/>
</dbReference>
<dbReference type="PANTHER" id="PTHR47506">
    <property type="entry name" value="TRANSCRIPTIONAL REGULATORY PROTEIN"/>
    <property type="match status" value="1"/>
</dbReference>
<dbReference type="InterPro" id="IPR036271">
    <property type="entry name" value="Tet_transcr_reg_TetR-rel_C_sf"/>
</dbReference>
<evidence type="ECO:0000313" key="6">
    <source>
        <dbReference type="EMBL" id="NER27307.1"/>
    </source>
</evidence>
<keyword evidence="2 4" id="KW-0238">DNA-binding</keyword>
<accession>A0A6B3N6T9</accession>
<evidence type="ECO:0000259" key="5">
    <source>
        <dbReference type="PROSITE" id="PS50977"/>
    </source>
</evidence>
<dbReference type="PRINTS" id="PR00455">
    <property type="entry name" value="HTHTETR"/>
</dbReference>
<evidence type="ECO:0000256" key="4">
    <source>
        <dbReference type="PROSITE-ProRule" id="PRU00335"/>
    </source>
</evidence>
<organism evidence="6">
    <name type="scientific">Symploca sp. SIO1C4</name>
    <dbReference type="NCBI Taxonomy" id="2607765"/>
    <lineage>
        <taxon>Bacteria</taxon>
        <taxon>Bacillati</taxon>
        <taxon>Cyanobacteriota</taxon>
        <taxon>Cyanophyceae</taxon>
        <taxon>Coleofasciculales</taxon>
        <taxon>Coleofasciculaceae</taxon>
        <taxon>Symploca</taxon>
    </lineage>
</organism>
<name>A0A6B3N6T9_9CYAN</name>
<dbReference type="InterPro" id="IPR001647">
    <property type="entry name" value="HTH_TetR"/>
</dbReference>
<gene>
    <name evidence="6" type="ORF">F6J89_06630</name>
</gene>
<feature type="domain" description="HTH tetR-type" evidence="5">
    <location>
        <begin position="4"/>
        <end position="64"/>
    </location>
</feature>
<comment type="caution">
    <text evidence="6">The sequence shown here is derived from an EMBL/GenBank/DDBJ whole genome shotgun (WGS) entry which is preliminary data.</text>
</comment>
<dbReference type="EMBL" id="JAAHFQ010000089">
    <property type="protein sequence ID" value="NER27307.1"/>
    <property type="molecule type" value="Genomic_DNA"/>
</dbReference>
<dbReference type="AlphaFoldDB" id="A0A6B3N6T9"/>
<dbReference type="GO" id="GO:0003677">
    <property type="term" value="F:DNA binding"/>
    <property type="evidence" value="ECO:0007669"/>
    <property type="project" value="UniProtKB-UniRule"/>
</dbReference>
<reference evidence="6" key="1">
    <citation type="submission" date="2019-11" db="EMBL/GenBank/DDBJ databases">
        <title>Genomic insights into an expanded diversity of filamentous marine cyanobacteria reveals the extraordinary biosynthetic potential of Moorea and Okeania.</title>
        <authorList>
            <person name="Ferreira Leao T."/>
            <person name="Wang M."/>
            <person name="Moss N."/>
            <person name="Da Silva R."/>
            <person name="Sanders J."/>
            <person name="Nurk S."/>
            <person name="Gurevich A."/>
            <person name="Humphrey G."/>
            <person name="Reher R."/>
            <person name="Zhu Q."/>
            <person name="Belda-Ferre P."/>
            <person name="Glukhov E."/>
            <person name="Rex R."/>
            <person name="Dorrestein P.C."/>
            <person name="Knight R."/>
            <person name="Pevzner P."/>
            <person name="Gerwick W.H."/>
            <person name="Gerwick L."/>
        </authorList>
    </citation>
    <scope>NUCLEOTIDE SEQUENCE</scope>
    <source>
        <strain evidence="6">SIO1C4</strain>
    </source>
</reference>
<protein>
    <submittedName>
        <fullName evidence="6">TetR/AcrR family transcriptional regulator</fullName>
    </submittedName>
</protein>
<feature type="DNA-binding region" description="H-T-H motif" evidence="4">
    <location>
        <begin position="27"/>
        <end position="46"/>
    </location>
</feature>
<evidence type="ECO:0000256" key="2">
    <source>
        <dbReference type="ARBA" id="ARBA00023125"/>
    </source>
</evidence>
<dbReference type="InterPro" id="IPR009057">
    <property type="entry name" value="Homeodomain-like_sf"/>
</dbReference>
<keyword evidence="3" id="KW-0804">Transcription</keyword>
<dbReference type="InterPro" id="IPR011075">
    <property type="entry name" value="TetR_C"/>
</dbReference>